<keyword evidence="6 14" id="KW-0808">Transferase</keyword>
<protein>
    <recommendedName>
        <fullName evidence="12 13">Protein-S-isoprenylcysteine O-methyltransferase</fullName>
        <ecNumber evidence="4 13">2.1.1.100</ecNumber>
    </recommendedName>
</protein>
<dbReference type="OrthoDB" id="422086at2759"/>
<feature type="transmembrane region" description="Helical" evidence="13">
    <location>
        <begin position="12"/>
        <end position="30"/>
    </location>
</feature>
<evidence type="ECO:0000256" key="10">
    <source>
        <dbReference type="ARBA" id="ARBA00023136"/>
    </source>
</evidence>
<sequence>MALCTNAKISFCCFLIPCLETFLVSTFILVTFNSNLIHLFIVILNLLFIHALFAAFYKRTCLLGQGFAFGLLIVLFANNTWKLFGIYLTVLCFFHFSEYFTVSVVNPKTLSLNSFLLNHSREYTAAAIISWVEFLFESHFFPRLKLFWWFSVFGLFLCVSGEVIRKAAMITAGANFNHVIQSYREEGHVLVTHGIYSICRHPSYVGWFLWSVGTQIILVNPICIIGYTVASWMFFKNRIKAEEISLLNFFGEDYVLYQKCVKTGIPFVNGYRVEL</sequence>
<comment type="subcellular location">
    <subcellularLocation>
        <location evidence="13">Endoplasmic reticulum membrane</location>
        <topology evidence="13">Multi-pass membrane protein</topology>
    </subcellularLocation>
    <subcellularLocation>
        <location evidence="2">Membrane</location>
        <topology evidence="2">Multi-pass membrane protein</topology>
    </subcellularLocation>
</comment>
<comment type="catalytic activity">
    <reaction evidence="1 13">
        <text>[protein]-C-terminal S-[(2E,6E)-farnesyl]-L-cysteine + S-adenosyl-L-methionine = [protein]-C-terminal S-[(2E,6E)-farnesyl]-L-cysteine methyl ester + S-adenosyl-L-homocysteine</text>
        <dbReference type="Rhea" id="RHEA:21672"/>
        <dbReference type="Rhea" id="RHEA-COMP:12125"/>
        <dbReference type="Rhea" id="RHEA-COMP:12126"/>
        <dbReference type="ChEBI" id="CHEBI:57856"/>
        <dbReference type="ChEBI" id="CHEBI:59789"/>
        <dbReference type="ChEBI" id="CHEBI:90510"/>
        <dbReference type="ChEBI" id="CHEBI:90511"/>
        <dbReference type="EC" id="2.1.1.100"/>
    </reaction>
</comment>
<dbReference type="Proteomes" id="UP000288716">
    <property type="component" value="Unassembled WGS sequence"/>
</dbReference>
<gene>
    <name evidence="14" type="ORF">B4U80_03390</name>
</gene>
<comment type="similarity">
    <text evidence="3 13">Belongs to the class VI-like SAM-binding methyltransferase superfamily. Isoprenylcysteine carboxyl methyltransferase family.</text>
</comment>
<keyword evidence="5 13" id="KW-0489">Methyltransferase</keyword>
<dbReference type="GO" id="GO:0032259">
    <property type="term" value="P:methylation"/>
    <property type="evidence" value="ECO:0007669"/>
    <property type="project" value="UniProtKB-KW"/>
</dbReference>
<accession>A0A443S908</accession>
<dbReference type="InterPro" id="IPR007269">
    <property type="entry name" value="ICMT_MeTrfase"/>
</dbReference>
<comment type="function">
    <text evidence="11">Catalyzes the post-translational methylation of isoprenylated C-terminal cysteine residues.</text>
</comment>
<evidence type="ECO:0000256" key="6">
    <source>
        <dbReference type="ARBA" id="ARBA00022679"/>
    </source>
</evidence>
<dbReference type="EMBL" id="NCKV01005492">
    <property type="protein sequence ID" value="RWS24039.1"/>
    <property type="molecule type" value="Genomic_DNA"/>
</dbReference>
<evidence type="ECO:0000256" key="8">
    <source>
        <dbReference type="ARBA" id="ARBA00022692"/>
    </source>
</evidence>
<keyword evidence="13" id="KW-0256">Endoplasmic reticulum</keyword>
<evidence type="ECO:0000256" key="9">
    <source>
        <dbReference type="ARBA" id="ARBA00022989"/>
    </source>
</evidence>
<proteinExistence type="inferred from homology"/>
<evidence type="ECO:0000256" key="13">
    <source>
        <dbReference type="RuleBase" id="RU362022"/>
    </source>
</evidence>
<dbReference type="GO" id="GO:0004671">
    <property type="term" value="F:protein C-terminal S-isoprenylcysteine carboxyl O-methyltransferase activity"/>
    <property type="evidence" value="ECO:0007669"/>
    <property type="project" value="UniProtKB-EC"/>
</dbReference>
<evidence type="ECO:0000256" key="5">
    <source>
        <dbReference type="ARBA" id="ARBA00022603"/>
    </source>
</evidence>
<name>A0A443S908_9ACAR</name>
<dbReference type="VEuPathDB" id="VectorBase:LDEU008001"/>
<dbReference type="STRING" id="299467.A0A443S908"/>
<evidence type="ECO:0000256" key="2">
    <source>
        <dbReference type="ARBA" id="ARBA00004141"/>
    </source>
</evidence>
<evidence type="ECO:0000256" key="12">
    <source>
        <dbReference type="ARBA" id="ARBA00023656"/>
    </source>
</evidence>
<evidence type="ECO:0000313" key="15">
    <source>
        <dbReference type="Proteomes" id="UP000288716"/>
    </source>
</evidence>
<keyword evidence="15" id="KW-1185">Reference proteome</keyword>
<dbReference type="PANTHER" id="PTHR12714">
    <property type="entry name" value="PROTEIN-S ISOPRENYLCYSTEINE O-METHYLTRANSFERASE"/>
    <property type="match status" value="1"/>
</dbReference>
<keyword evidence="9 13" id="KW-1133">Transmembrane helix</keyword>
<comment type="caution">
    <text evidence="14">The sequence shown here is derived from an EMBL/GenBank/DDBJ whole genome shotgun (WGS) entry which is preliminary data.</text>
</comment>
<dbReference type="PANTHER" id="PTHR12714:SF9">
    <property type="entry name" value="PROTEIN-S-ISOPRENYLCYSTEINE O-METHYLTRANSFERASE"/>
    <property type="match status" value="1"/>
</dbReference>
<evidence type="ECO:0000256" key="3">
    <source>
        <dbReference type="ARBA" id="ARBA00009140"/>
    </source>
</evidence>
<feature type="transmembrane region" description="Helical" evidence="13">
    <location>
        <begin position="147"/>
        <end position="168"/>
    </location>
</feature>
<dbReference type="Gene3D" id="1.20.120.1630">
    <property type="match status" value="1"/>
</dbReference>
<feature type="transmembrane region" description="Helical" evidence="13">
    <location>
        <begin position="216"/>
        <end position="235"/>
    </location>
</feature>
<organism evidence="14 15">
    <name type="scientific">Leptotrombidium deliense</name>
    <dbReference type="NCBI Taxonomy" id="299467"/>
    <lineage>
        <taxon>Eukaryota</taxon>
        <taxon>Metazoa</taxon>
        <taxon>Ecdysozoa</taxon>
        <taxon>Arthropoda</taxon>
        <taxon>Chelicerata</taxon>
        <taxon>Arachnida</taxon>
        <taxon>Acari</taxon>
        <taxon>Acariformes</taxon>
        <taxon>Trombidiformes</taxon>
        <taxon>Prostigmata</taxon>
        <taxon>Anystina</taxon>
        <taxon>Parasitengona</taxon>
        <taxon>Trombiculoidea</taxon>
        <taxon>Trombiculidae</taxon>
        <taxon>Leptotrombidium</taxon>
    </lineage>
</organism>
<evidence type="ECO:0000313" key="14">
    <source>
        <dbReference type="EMBL" id="RWS24039.1"/>
    </source>
</evidence>
<reference evidence="14 15" key="1">
    <citation type="journal article" date="2018" name="Gigascience">
        <title>Genomes of trombidid mites reveal novel predicted allergens and laterally-transferred genes associated with secondary metabolism.</title>
        <authorList>
            <person name="Dong X."/>
            <person name="Chaisiri K."/>
            <person name="Xia D."/>
            <person name="Armstrong S.D."/>
            <person name="Fang Y."/>
            <person name="Donnelly M.J."/>
            <person name="Kadowaki T."/>
            <person name="McGarry J.W."/>
            <person name="Darby A.C."/>
            <person name="Makepeace B.L."/>
        </authorList>
    </citation>
    <scope>NUCLEOTIDE SEQUENCE [LARGE SCALE GENOMIC DNA]</scope>
    <source>
        <strain evidence="14">UoL-UT</strain>
    </source>
</reference>
<keyword evidence="10 13" id="KW-0472">Membrane</keyword>
<evidence type="ECO:0000256" key="1">
    <source>
        <dbReference type="ARBA" id="ARBA00001450"/>
    </source>
</evidence>
<keyword evidence="8 13" id="KW-0812">Transmembrane</keyword>
<dbReference type="GO" id="GO:0005789">
    <property type="term" value="C:endoplasmic reticulum membrane"/>
    <property type="evidence" value="ECO:0007669"/>
    <property type="project" value="UniProtKB-SubCell"/>
</dbReference>
<dbReference type="PROSITE" id="PS51564">
    <property type="entry name" value="SAM_ICMT"/>
    <property type="match status" value="1"/>
</dbReference>
<feature type="transmembrane region" description="Helical" evidence="13">
    <location>
        <begin position="36"/>
        <end position="54"/>
    </location>
</feature>
<dbReference type="Pfam" id="PF04140">
    <property type="entry name" value="ICMT"/>
    <property type="match status" value="1"/>
</dbReference>
<dbReference type="AlphaFoldDB" id="A0A443S908"/>
<dbReference type="InterPro" id="IPR025770">
    <property type="entry name" value="PPMT_MeTrfase"/>
</dbReference>
<dbReference type="EC" id="2.1.1.100" evidence="4 13"/>
<evidence type="ECO:0000256" key="7">
    <source>
        <dbReference type="ARBA" id="ARBA00022691"/>
    </source>
</evidence>
<evidence type="ECO:0000256" key="11">
    <source>
        <dbReference type="ARBA" id="ARBA00023572"/>
    </source>
</evidence>
<evidence type="ECO:0000256" key="4">
    <source>
        <dbReference type="ARBA" id="ARBA00012151"/>
    </source>
</evidence>
<keyword evidence="7 13" id="KW-0949">S-adenosyl-L-methionine</keyword>